<organism evidence="2 3">
    <name type="scientific">Deminuibacter soli</name>
    <dbReference type="NCBI Taxonomy" id="2291815"/>
    <lineage>
        <taxon>Bacteria</taxon>
        <taxon>Pseudomonadati</taxon>
        <taxon>Bacteroidota</taxon>
        <taxon>Chitinophagia</taxon>
        <taxon>Chitinophagales</taxon>
        <taxon>Chitinophagaceae</taxon>
        <taxon>Deminuibacter</taxon>
    </lineage>
</organism>
<dbReference type="SUPFAM" id="SSF47413">
    <property type="entry name" value="lambda repressor-like DNA-binding domains"/>
    <property type="match status" value="1"/>
</dbReference>
<dbReference type="OrthoDB" id="678653at2"/>
<dbReference type="Proteomes" id="UP000261284">
    <property type="component" value="Unassembled WGS sequence"/>
</dbReference>
<proteinExistence type="predicted"/>
<comment type="caution">
    <text evidence="2">The sequence shown here is derived from an EMBL/GenBank/DDBJ whole genome shotgun (WGS) entry which is preliminary data.</text>
</comment>
<evidence type="ECO:0000259" key="1">
    <source>
        <dbReference type="PROSITE" id="PS50943"/>
    </source>
</evidence>
<dbReference type="Gene3D" id="1.10.260.40">
    <property type="entry name" value="lambda repressor-like DNA-binding domains"/>
    <property type="match status" value="1"/>
</dbReference>
<evidence type="ECO:0000313" key="2">
    <source>
        <dbReference type="EMBL" id="RFM29113.1"/>
    </source>
</evidence>
<dbReference type="PROSITE" id="PS50943">
    <property type="entry name" value="HTH_CROC1"/>
    <property type="match status" value="1"/>
</dbReference>
<dbReference type="AlphaFoldDB" id="A0A3E1NMG8"/>
<gene>
    <name evidence="2" type="ORF">DXN05_10195</name>
</gene>
<name>A0A3E1NMG8_9BACT</name>
<accession>A0A3E1NMG8</accession>
<sequence length="79" mass="9006">MKHLETERLTTELLAFGKRMRVLRKERKLTLVDLEVAIGIDNGDLSKIENGLTNIEFNTIVKIATGFDIEIYELFAPAK</sequence>
<evidence type="ECO:0000313" key="3">
    <source>
        <dbReference type="Proteomes" id="UP000261284"/>
    </source>
</evidence>
<dbReference type="InterPro" id="IPR001387">
    <property type="entry name" value="Cro/C1-type_HTH"/>
</dbReference>
<protein>
    <submittedName>
        <fullName evidence="2">XRE family transcriptional regulator</fullName>
    </submittedName>
</protein>
<dbReference type="SMART" id="SM00530">
    <property type="entry name" value="HTH_XRE"/>
    <property type="match status" value="1"/>
</dbReference>
<dbReference type="InterPro" id="IPR010982">
    <property type="entry name" value="Lambda_DNA-bd_dom_sf"/>
</dbReference>
<dbReference type="CDD" id="cd00093">
    <property type="entry name" value="HTH_XRE"/>
    <property type="match status" value="1"/>
</dbReference>
<feature type="domain" description="HTH cro/C1-type" evidence="1">
    <location>
        <begin position="20"/>
        <end position="74"/>
    </location>
</feature>
<dbReference type="RefSeq" id="WP_116847097.1">
    <property type="nucleotide sequence ID" value="NZ_QTJU01000002.1"/>
</dbReference>
<dbReference type="EMBL" id="QTJU01000002">
    <property type="protein sequence ID" value="RFM29113.1"/>
    <property type="molecule type" value="Genomic_DNA"/>
</dbReference>
<dbReference type="Pfam" id="PF12844">
    <property type="entry name" value="HTH_19"/>
    <property type="match status" value="1"/>
</dbReference>
<keyword evidence="3" id="KW-1185">Reference proteome</keyword>
<dbReference type="GO" id="GO:0003677">
    <property type="term" value="F:DNA binding"/>
    <property type="evidence" value="ECO:0007669"/>
    <property type="project" value="InterPro"/>
</dbReference>
<reference evidence="2 3" key="1">
    <citation type="submission" date="2018-08" db="EMBL/GenBank/DDBJ databases">
        <title>Chitinophagaceae sp. K23C18032701, a novel bacterium isolated from forest soil.</title>
        <authorList>
            <person name="Wang C."/>
        </authorList>
    </citation>
    <scope>NUCLEOTIDE SEQUENCE [LARGE SCALE GENOMIC DNA]</scope>
    <source>
        <strain evidence="2 3">K23C18032701</strain>
    </source>
</reference>